<evidence type="ECO:0000256" key="5">
    <source>
        <dbReference type="ARBA" id="ARBA00022741"/>
    </source>
</evidence>
<keyword evidence="7 9" id="KW-1133">Transmembrane helix</keyword>
<dbReference type="InterPro" id="IPR003593">
    <property type="entry name" value="AAA+_ATPase"/>
</dbReference>
<dbReference type="Pfam" id="PF02653">
    <property type="entry name" value="BPD_transp_2"/>
    <property type="match status" value="1"/>
</dbReference>
<feature type="transmembrane region" description="Helical" evidence="9">
    <location>
        <begin position="110"/>
        <end position="133"/>
    </location>
</feature>
<dbReference type="SUPFAM" id="SSF52540">
    <property type="entry name" value="P-loop containing nucleoside triphosphate hydrolases"/>
    <property type="match status" value="1"/>
</dbReference>
<dbReference type="GO" id="GO:0015658">
    <property type="term" value="F:branched-chain amino acid transmembrane transporter activity"/>
    <property type="evidence" value="ECO:0007669"/>
    <property type="project" value="InterPro"/>
</dbReference>
<dbReference type="InterPro" id="IPR051120">
    <property type="entry name" value="ABC_AA/LPS_Transport"/>
</dbReference>
<dbReference type="GO" id="GO:0005524">
    <property type="term" value="F:ATP binding"/>
    <property type="evidence" value="ECO:0007669"/>
    <property type="project" value="UniProtKB-KW"/>
</dbReference>
<keyword evidence="3" id="KW-1003">Cell membrane</keyword>
<feature type="transmembrane region" description="Helical" evidence="9">
    <location>
        <begin position="79"/>
        <end position="104"/>
    </location>
</feature>
<dbReference type="EMBL" id="RXFT01000007">
    <property type="protein sequence ID" value="RUR68954.1"/>
    <property type="molecule type" value="Genomic_DNA"/>
</dbReference>
<proteinExistence type="predicted"/>
<evidence type="ECO:0000256" key="2">
    <source>
        <dbReference type="ARBA" id="ARBA00022448"/>
    </source>
</evidence>
<dbReference type="GO" id="GO:0016887">
    <property type="term" value="F:ATP hydrolysis activity"/>
    <property type="evidence" value="ECO:0007669"/>
    <property type="project" value="InterPro"/>
</dbReference>
<feature type="transmembrane region" description="Helical" evidence="9">
    <location>
        <begin position="237"/>
        <end position="255"/>
    </location>
</feature>
<dbReference type="InterPro" id="IPR003439">
    <property type="entry name" value="ABC_transporter-like_ATP-bd"/>
</dbReference>
<dbReference type="InterPro" id="IPR017871">
    <property type="entry name" value="ABC_transporter-like_CS"/>
</dbReference>
<dbReference type="Pfam" id="PF12399">
    <property type="entry name" value="BCA_ABC_TP_C"/>
    <property type="match status" value="1"/>
</dbReference>
<evidence type="ECO:0000256" key="6">
    <source>
        <dbReference type="ARBA" id="ARBA00022840"/>
    </source>
</evidence>
<feature type="transmembrane region" description="Helical" evidence="9">
    <location>
        <begin position="177"/>
        <end position="203"/>
    </location>
</feature>
<keyword evidence="8 9" id="KW-0472">Membrane</keyword>
<evidence type="ECO:0000259" key="10">
    <source>
        <dbReference type="PROSITE" id="PS50893"/>
    </source>
</evidence>
<organism evidence="11 12">
    <name type="scientific">Variovorax guangxiensis</name>
    <dbReference type="NCBI Taxonomy" id="1775474"/>
    <lineage>
        <taxon>Bacteria</taxon>
        <taxon>Pseudomonadati</taxon>
        <taxon>Pseudomonadota</taxon>
        <taxon>Betaproteobacteria</taxon>
        <taxon>Burkholderiales</taxon>
        <taxon>Comamonadaceae</taxon>
        <taxon>Variovorax</taxon>
    </lineage>
</organism>
<evidence type="ECO:0000256" key="7">
    <source>
        <dbReference type="ARBA" id="ARBA00022989"/>
    </source>
</evidence>
<reference evidence="11 12" key="1">
    <citation type="submission" date="2018-12" db="EMBL/GenBank/DDBJ databases">
        <title>The genome sequences of Variovorax guangxiensis DSM 27352.</title>
        <authorList>
            <person name="Gao J."/>
            <person name="Sun J."/>
        </authorList>
    </citation>
    <scope>NUCLEOTIDE SEQUENCE [LARGE SCALE GENOMIC DNA]</scope>
    <source>
        <strain evidence="11 12">DSM 27352</strain>
    </source>
</reference>
<feature type="transmembrane region" description="Helical" evidence="9">
    <location>
        <begin position="306"/>
        <end position="330"/>
    </location>
</feature>
<dbReference type="Proteomes" id="UP000281118">
    <property type="component" value="Unassembled WGS sequence"/>
</dbReference>
<keyword evidence="6 11" id="KW-0067">ATP-binding</keyword>
<evidence type="ECO:0000256" key="9">
    <source>
        <dbReference type="SAM" id="Phobius"/>
    </source>
</evidence>
<dbReference type="PANTHER" id="PTHR45772:SF2">
    <property type="entry name" value="ABC TRANSPORTER ATP-BINDING PROTEIN"/>
    <property type="match status" value="1"/>
</dbReference>
<dbReference type="InterPro" id="IPR001851">
    <property type="entry name" value="ABC_transp_permease"/>
</dbReference>
<dbReference type="Gene3D" id="3.40.50.300">
    <property type="entry name" value="P-loop containing nucleotide triphosphate hydrolases"/>
    <property type="match status" value="1"/>
</dbReference>
<evidence type="ECO:0000256" key="8">
    <source>
        <dbReference type="ARBA" id="ARBA00023136"/>
    </source>
</evidence>
<keyword evidence="2" id="KW-0813">Transport</keyword>
<dbReference type="PROSITE" id="PS50893">
    <property type="entry name" value="ABC_TRANSPORTER_2"/>
    <property type="match status" value="1"/>
</dbReference>
<dbReference type="InterPro" id="IPR043428">
    <property type="entry name" value="LivM-like"/>
</dbReference>
<feature type="transmembrane region" description="Helical" evidence="9">
    <location>
        <begin position="27"/>
        <end position="43"/>
    </location>
</feature>
<name>A0A433MMU0_9BURK</name>
<dbReference type="GO" id="GO:0005886">
    <property type="term" value="C:plasma membrane"/>
    <property type="evidence" value="ECO:0007669"/>
    <property type="project" value="UniProtKB-SubCell"/>
</dbReference>
<dbReference type="RefSeq" id="WP_126023078.1">
    <property type="nucleotide sequence ID" value="NZ_RXFT01000007.1"/>
</dbReference>
<dbReference type="CDD" id="cd06581">
    <property type="entry name" value="TM_PBP1_LivM_like"/>
    <property type="match status" value="1"/>
</dbReference>
<feature type="transmembrane region" description="Helical" evidence="9">
    <location>
        <begin position="49"/>
        <end position="67"/>
    </location>
</feature>
<dbReference type="SMART" id="SM00382">
    <property type="entry name" value="AAA"/>
    <property type="match status" value="1"/>
</dbReference>
<feature type="transmembrane region" description="Helical" evidence="9">
    <location>
        <begin position="275"/>
        <end position="299"/>
    </location>
</feature>
<dbReference type="Pfam" id="PF00005">
    <property type="entry name" value="ABC_tran"/>
    <property type="match status" value="1"/>
</dbReference>
<evidence type="ECO:0000256" key="3">
    <source>
        <dbReference type="ARBA" id="ARBA00022475"/>
    </source>
</evidence>
<feature type="transmembrane region" description="Helical" evidence="9">
    <location>
        <begin position="140"/>
        <end position="157"/>
    </location>
</feature>
<dbReference type="PROSITE" id="PS00211">
    <property type="entry name" value="ABC_TRANSPORTER_1"/>
    <property type="match status" value="1"/>
</dbReference>
<protein>
    <submittedName>
        <fullName evidence="11">ATP-binding cassette domain-containing protein</fullName>
    </submittedName>
</protein>
<comment type="subcellular location">
    <subcellularLocation>
        <location evidence="1">Cell membrane</location>
        <topology evidence="1">Multi-pass membrane protein</topology>
    </subcellularLocation>
</comment>
<evidence type="ECO:0000313" key="11">
    <source>
        <dbReference type="EMBL" id="RUR68954.1"/>
    </source>
</evidence>
<keyword evidence="5" id="KW-0547">Nucleotide-binding</keyword>
<gene>
    <name evidence="11" type="ORF">EJP67_18000</name>
</gene>
<feature type="domain" description="ABC transporter" evidence="10">
    <location>
        <begin position="381"/>
        <end position="626"/>
    </location>
</feature>
<comment type="caution">
    <text evidence="11">The sequence shown here is derived from an EMBL/GenBank/DDBJ whole genome shotgun (WGS) entry which is preliminary data.</text>
</comment>
<keyword evidence="4 9" id="KW-0812">Transmembrane</keyword>
<accession>A0A433MMU0</accession>
<dbReference type="AlphaFoldDB" id="A0A433MMU0"/>
<dbReference type="PANTHER" id="PTHR45772">
    <property type="entry name" value="CONSERVED COMPONENT OF ABC TRANSPORTER FOR NATURAL AMINO ACIDS-RELATED"/>
    <property type="match status" value="1"/>
</dbReference>
<dbReference type="OrthoDB" id="5290247at2"/>
<evidence type="ECO:0000313" key="12">
    <source>
        <dbReference type="Proteomes" id="UP000281118"/>
    </source>
</evidence>
<dbReference type="InterPro" id="IPR032823">
    <property type="entry name" value="BCA_ABC_TP_C"/>
</dbReference>
<evidence type="ECO:0000256" key="4">
    <source>
        <dbReference type="ARBA" id="ARBA00022692"/>
    </source>
</evidence>
<sequence length="636" mass="67039">MNPSSPTTAPAAASAAPESRPLVTPRVLTLVFIVALALAWGWLPEFTVSVLSNIGLYALVAVGLVLLTGVGGMTSFGQAAFVGMGAYATAWICTSPTAAGWLGGLAGSALVPWLGLLLGLALTFALAWALGAVTLKLSGHYLPLCTIAWGLSLYFLLGNMEFLGGQTGITGIPPLVVAGFSFATPRMLGVVIWAVLLLALWAMHNLLDSREGRAIRALKGGRLMAESMGVDTARHRIKLFVLAALLAAISGWLYAHMQRFVNPTPFNLNIGIEMLFMAVVGGAGHLWGAVLGATLITLLKEKLQDVLPALLGTSGNFEVVVFGLLMLFVLQRFADGLWPTLARLSRRWVREVPRAAGAGPAASTNVQLAQRAVPAAGTLLLQADGVSKRFGGLVANNDISMTLKAGEVHALIGPNGAGKSTFFNMISGVDDPTTGEVRLVGQPMSGKPSRAFASLGLGRTFQHVRLLGQRSVVENVALGAHLRAKRGWLSAMLRLDRAEEAALMAEARKQIERCGLGAHADTPAASLSLGQQRVVEIARALAGQPSVLLLDEPAAGLRHLEKRALSELLAQLRAEGLGILVVEHDMEFVMNLADRITVLEFGTVIATGTPAEVQANPRVLEAYLGGADDELLEDAR</sequence>
<evidence type="ECO:0000256" key="1">
    <source>
        <dbReference type="ARBA" id="ARBA00004651"/>
    </source>
</evidence>
<dbReference type="CDD" id="cd03219">
    <property type="entry name" value="ABC_Mj1267_LivG_branched"/>
    <property type="match status" value="1"/>
</dbReference>
<dbReference type="InterPro" id="IPR027417">
    <property type="entry name" value="P-loop_NTPase"/>
</dbReference>
<dbReference type="FunFam" id="3.40.50.300:FF:000421">
    <property type="entry name" value="Branched-chain amino acid ABC transporter ATP-binding protein"/>
    <property type="match status" value="1"/>
</dbReference>